<name>A0A284SCM4_ARMOS</name>
<sequence>MELITHGYSFLSLKYQQVFAESPFMPSASFGSQHFQRNFNFFKWKTIGRRSPGCSLDHLAPRFGPFGSYLLRHGSIRPAEYHPMSSYIMSKPSAPSLSPSPYK</sequence>
<reference evidence="2" key="1">
    <citation type="journal article" date="2017" name="Nat. Ecol. Evol.">
        <title>Genome expansion and lineage-specific genetic innovations in the forest pathogenic fungi Armillaria.</title>
        <authorList>
            <person name="Sipos G."/>
            <person name="Prasanna A.N."/>
            <person name="Walter M.C."/>
            <person name="O'Connor E."/>
            <person name="Balint B."/>
            <person name="Krizsan K."/>
            <person name="Kiss B."/>
            <person name="Hess J."/>
            <person name="Varga T."/>
            <person name="Slot J."/>
            <person name="Riley R."/>
            <person name="Boka B."/>
            <person name="Rigling D."/>
            <person name="Barry K."/>
            <person name="Lee J."/>
            <person name="Mihaltcheva S."/>
            <person name="LaButti K."/>
            <person name="Lipzen A."/>
            <person name="Waldron R."/>
            <person name="Moloney N.M."/>
            <person name="Sperisen C."/>
            <person name="Kredics L."/>
            <person name="Vagvoelgyi C."/>
            <person name="Patrignani A."/>
            <person name="Fitzpatrick D."/>
            <person name="Nagy I."/>
            <person name="Doyle S."/>
            <person name="Anderson J.B."/>
            <person name="Grigoriev I.V."/>
            <person name="Gueldener U."/>
            <person name="Muensterkoetter M."/>
            <person name="Nagy L.G."/>
        </authorList>
    </citation>
    <scope>NUCLEOTIDE SEQUENCE [LARGE SCALE GENOMIC DNA]</scope>
    <source>
        <strain evidence="2">C18/9</strain>
    </source>
</reference>
<evidence type="ECO:0000313" key="1">
    <source>
        <dbReference type="EMBL" id="SJL18746.1"/>
    </source>
</evidence>
<evidence type="ECO:0000313" key="2">
    <source>
        <dbReference type="Proteomes" id="UP000219338"/>
    </source>
</evidence>
<keyword evidence="2" id="KW-1185">Reference proteome</keyword>
<accession>A0A284SCM4</accession>
<organism evidence="1 2">
    <name type="scientific">Armillaria ostoyae</name>
    <name type="common">Armillaria root rot fungus</name>
    <dbReference type="NCBI Taxonomy" id="47428"/>
    <lineage>
        <taxon>Eukaryota</taxon>
        <taxon>Fungi</taxon>
        <taxon>Dikarya</taxon>
        <taxon>Basidiomycota</taxon>
        <taxon>Agaricomycotina</taxon>
        <taxon>Agaricomycetes</taxon>
        <taxon>Agaricomycetidae</taxon>
        <taxon>Agaricales</taxon>
        <taxon>Marasmiineae</taxon>
        <taxon>Physalacriaceae</taxon>
        <taxon>Armillaria</taxon>
    </lineage>
</organism>
<gene>
    <name evidence="1" type="ORF">ARMOST_22346</name>
</gene>
<dbReference type="Proteomes" id="UP000219338">
    <property type="component" value="Unassembled WGS sequence"/>
</dbReference>
<protein>
    <submittedName>
        <fullName evidence="1">Uncharacterized protein</fullName>
    </submittedName>
</protein>
<proteinExistence type="predicted"/>
<dbReference type="AlphaFoldDB" id="A0A284SCM4"/>
<dbReference type="EMBL" id="FUEG01000068">
    <property type="protein sequence ID" value="SJL18746.1"/>
    <property type="molecule type" value="Genomic_DNA"/>
</dbReference>